<protein>
    <recommendedName>
        <fullName evidence="1">DUF5919 domain-containing protein</fullName>
    </recommendedName>
</protein>
<reference evidence="2 3" key="1">
    <citation type="submission" date="2019-05" db="EMBL/GenBank/DDBJ databases">
        <title>Genomes sequences of two Nocardia cyriacigeorgica environmental isolates, type strains Nocardia asteroides ATCC 19247 and Nocardia cyriacigeorgica DSM 44484.</title>
        <authorList>
            <person name="Vautrin F."/>
            <person name="Bergeron E."/>
            <person name="Dubost A."/>
            <person name="Abrouk D."/>
            <person name="Rodriguez Nava V."/>
            <person name="Pujic P."/>
        </authorList>
    </citation>
    <scope>NUCLEOTIDE SEQUENCE [LARGE SCALE GENOMIC DNA]</scope>
    <source>
        <strain evidence="2 3">EML 1456</strain>
    </source>
</reference>
<comment type="caution">
    <text evidence="2">The sequence shown here is derived from an EMBL/GenBank/DDBJ whole genome shotgun (WGS) entry which is preliminary data.</text>
</comment>
<evidence type="ECO:0000313" key="2">
    <source>
        <dbReference type="EMBL" id="TLG09485.1"/>
    </source>
</evidence>
<organism evidence="2 3">
    <name type="scientific">Nocardia cyriacigeorgica</name>
    <dbReference type="NCBI Taxonomy" id="135487"/>
    <lineage>
        <taxon>Bacteria</taxon>
        <taxon>Bacillati</taxon>
        <taxon>Actinomycetota</taxon>
        <taxon>Actinomycetes</taxon>
        <taxon>Mycobacteriales</taxon>
        <taxon>Nocardiaceae</taxon>
        <taxon>Nocardia</taxon>
    </lineage>
</organism>
<feature type="domain" description="DUF5919" evidence="1">
    <location>
        <begin position="134"/>
        <end position="278"/>
    </location>
</feature>
<evidence type="ECO:0000313" key="3">
    <source>
        <dbReference type="Proteomes" id="UP000308349"/>
    </source>
</evidence>
<dbReference type="EMBL" id="VBUU01000014">
    <property type="protein sequence ID" value="TLG09485.1"/>
    <property type="molecule type" value="Genomic_DNA"/>
</dbReference>
<dbReference type="OrthoDB" id="4319500at2"/>
<dbReference type="AlphaFoldDB" id="A0A5R8PCT4"/>
<evidence type="ECO:0000259" key="1">
    <source>
        <dbReference type="Pfam" id="PF19319"/>
    </source>
</evidence>
<gene>
    <name evidence="2" type="ORF">FEK35_15300</name>
</gene>
<dbReference type="Proteomes" id="UP000308349">
    <property type="component" value="Unassembled WGS sequence"/>
</dbReference>
<name>A0A5R8PCT4_9NOCA</name>
<sequence length="283" mass="31761">MATLLKALLHQRHLQTVSAFNREYDRLARQIDPAIIGCGPKKAQFYRWLSGDISGLPYPHHCRILQAMFPGQSVAELFEEYVDEPVVLEMPTQEARSRHGTADRHADVEQVFRNRTDFLADLPPHQLLAHARTIDALGISLNLLCQSLPDADILRMLGSGATIRSLFLDPAGANIKVREKEEGHRPGTLSNLTELNICALDRIRKKADPDMTGGIRIRTYDESPRFNLTIVDSELCVIQPYLPEARGVESPTFVSRKSEVDGVFDTFVSVYDNMWARGQEVGP</sequence>
<dbReference type="InterPro" id="IPR045697">
    <property type="entry name" value="DUF5919"/>
</dbReference>
<accession>A0A5R8PCT4</accession>
<proteinExistence type="predicted"/>
<dbReference type="Pfam" id="PF19319">
    <property type="entry name" value="DUF5919"/>
    <property type="match status" value="1"/>
</dbReference>
<dbReference type="RefSeq" id="WP_138456759.1">
    <property type="nucleotide sequence ID" value="NZ_VBUU01000014.1"/>
</dbReference>